<accession>A0ABN9V288</accession>
<feature type="region of interest" description="Disordered" evidence="1">
    <location>
        <begin position="603"/>
        <end position="642"/>
    </location>
</feature>
<evidence type="ECO:0000313" key="2">
    <source>
        <dbReference type="EMBL" id="CAK0866873.1"/>
    </source>
</evidence>
<comment type="caution">
    <text evidence="2">The sequence shown here is derived from an EMBL/GenBank/DDBJ whole genome shotgun (WGS) entry which is preliminary data.</text>
</comment>
<evidence type="ECO:0000313" key="3">
    <source>
        <dbReference type="Proteomes" id="UP001189429"/>
    </source>
</evidence>
<dbReference type="Proteomes" id="UP001189429">
    <property type="component" value="Unassembled WGS sequence"/>
</dbReference>
<protein>
    <submittedName>
        <fullName evidence="2">Uncharacterized protein</fullName>
    </submittedName>
</protein>
<name>A0ABN9V288_9DINO</name>
<dbReference type="EMBL" id="CAUYUJ010016584">
    <property type="protein sequence ID" value="CAK0866873.1"/>
    <property type="molecule type" value="Genomic_DNA"/>
</dbReference>
<reference evidence="2" key="1">
    <citation type="submission" date="2023-10" db="EMBL/GenBank/DDBJ databases">
        <authorList>
            <person name="Chen Y."/>
            <person name="Shah S."/>
            <person name="Dougan E. K."/>
            <person name="Thang M."/>
            <person name="Chan C."/>
        </authorList>
    </citation>
    <scope>NUCLEOTIDE SEQUENCE [LARGE SCALE GENOMIC DNA]</scope>
</reference>
<feature type="region of interest" description="Disordered" evidence="1">
    <location>
        <begin position="564"/>
        <end position="587"/>
    </location>
</feature>
<evidence type="ECO:0000256" key="1">
    <source>
        <dbReference type="SAM" id="MobiDB-lite"/>
    </source>
</evidence>
<proteinExistence type="predicted"/>
<gene>
    <name evidence="2" type="ORF">PCOR1329_LOCUS53949</name>
</gene>
<feature type="compositionally biased region" description="Basic residues" evidence="1">
    <location>
        <begin position="603"/>
        <end position="614"/>
    </location>
</feature>
<sequence>MSVEEFWQQVPARNAALVGRRGPTGDSALDELVCKNTYEEFAPNLMEGPFDTFEACPGSDKAWAFLELFYQMIGPKLAVPGGPKSPLPADQFKLLGTWSDLSASPREIRALLARIDAICSVLSSLHGKLAFASGQRFGRFGRVHLGLLKWRQYSRHGNDKLNDSILVAIKFWLGVLPLGPFRVVLSDWALHEGTDANRQIDKKECVAPAGRLQTFSGMLFPARFAAPENVPCVAVGAGHSRPHVGEVESENRSAAELPRGEDIEAGDDFGGRAAGAHGVAAARAPGRFALDAPAAAAHPALYGPAVVVQLFELPCHGGEPAPLLKRGGGASGPAVGRRRPAGRALLGASRARPAAAATAAGPWPRRALLRGVRPGCYAAVAFVDRSGGGRLDFSAPQPLGWFGAGGAWGGAASVLRVPGGADGEGPVIGLRHATPPTGEARGVAGGRLPWAVQGLTVLHLWGAPAERGRAQGRLLGRQVLDFLEFFIIEDLVGGPAAYSVVHEAFASGAFAVGEAFMKECQGMVAGIVEATDGGYVETLGRRVDEVDIVCLNAPTLIVERAGRARPGPAAAGRQGRQAAEGQPASARGLRGRLHAAGLLGRVHGRQRRAGRHRGGPQQPRMRRQEGDGHAFAGLGSGAGPAGGVAARQRNEMLPVMSEVRSLQVQHLQSSVRGPRPKIQRMIVNKLSNCMYSNSLGDLFSRRLLDLLPEERARILTVDWSAVQTALASLPVAHSAAAARTLSKNWLTQRRFQQSANSHCLCGCPPDLGGEDAFAHYWNCPIFGTLLEKLTGPLAPLPLDRFGILAPTQSSLRVPATAYFLYNEIRAMSSRLGGRPLELDEARDPIAAVQMQMQR</sequence>
<keyword evidence="3" id="KW-1185">Reference proteome</keyword>
<organism evidence="2 3">
    <name type="scientific">Prorocentrum cordatum</name>
    <dbReference type="NCBI Taxonomy" id="2364126"/>
    <lineage>
        <taxon>Eukaryota</taxon>
        <taxon>Sar</taxon>
        <taxon>Alveolata</taxon>
        <taxon>Dinophyceae</taxon>
        <taxon>Prorocentrales</taxon>
        <taxon>Prorocentraceae</taxon>
        <taxon>Prorocentrum</taxon>
    </lineage>
</organism>